<proteinExistence type="predicted"/>
<dbReference type="CDD" id="cd05244">
    <property type="entry name" value="BVR-B_like_SDR_a"/>
    <property type="match status" value="1"/>
</dbReference>
<accession>A0ABN2GND8</accession>
<comment type="caution">
    <text evidence="2">The sequence shown here is derived from an EMBL/GenBank/DDBJ whole genome shotgun (WGS) entry which is preliminary data.</text>
</comment>
<feature type="domain" description="NAD(P)-binding" evidence="1">
    <location>
        <begin position="7"/>
        <end position="199"/>
    </location>
</feature>
<dbReference type="EMBL" id="BAAANY010000008">
    <property type="protein sequence ID" value="GAA1674158.1"/>
    <property type="molecule type" value="Genomic_DNA"/>
</dbReference>
<gene>
    <name evidence="2" type="ORF">GCM10009765_24360</name>
</gene>
<reference evidence="2 3" key="1">
    <citation type="journal article" date="2019" name="Int. J. Syst. Evol. Microbiol.">
        <title>The Global Catalogue of Microorganisms (GCM) 10K type strain sequencing project: providing services to taxonomists for standard genome sequencing and annotation.</title>
        <authorList>
            <consortium name="The Broad Institute Genomics Platform"/>
            <consortium name="The Broad Institute Genome Sequencing Center for Infectious Disease"/>
            <person name="Wu L."/>
            <person name="Ma J."/>
        </authorList>
    </citation>
    <scope>NUCLEOTIDE SEQUENCE [LARGE SCALE GENOMIC DNA]</scope>
    <source>
        <strain evidence="2 3">JCM 14718</strain>
    </source>
</reference>
<dbReference type="PANTHER" id="PTHR43355:SF2">
    <property type="entry name" value="FLAVIN REDUCTASE (NADPH)"/>
    <property type="match status" value="1"/>
</dbReference>
<dbReference type="Proteomes" id="UP001500618">
    <property type="component" value="Unassembled WGS sequence"/>
</dbReference>
<dbReference type="InterPro" id="IPR036291">
    <property type="entry name" value="NAD(P)-bd_dom_sf"/>
</dbReference>
<name>A0ABN2GND8_9ACTN</name>
<sequence>MKITVFGATGGTGQQLVRQACAAGHDVTAVVRDPAKLTETHPLLTVVRADVMDPESIGSAIAGRDAIASALGGRGGGPHRVCTDSATSIAKAMAAQGVQRLVAVSNSGMIRDAADGPITRFVAKPILSRLLREGWADMARMEDIIRATDLDWTLMRPPMLTDGPRTGTYRTAVDHTIRGGNRISRADLADGILRVLADPASVRTAVALAN</sequence>
<dbReference type="Gene3D" id="3.40.50.720">
    <property type="entry name" value="NAD(P)-binding Rossmann-like Domain"/>
    <property type="match status" value="1"/>
</dbReference>
<evidence type="ECO:0000313" key="3">
    <source>
        <dbReference type="Proteomes" id="UP001500618"/>
    </source>
</evidence>
<evidence type="ECO:0000259" key="1">
    <source>
        <dbReference type="Pfam" id="PF13460"/>
    </source>
</evidence>
<dbReference type="SUPFAM" id="SSF51735">
    <property type="entry name" value="NAD(P)-binding Rossmann-fold domains"/>
    <property type="match status" value="1"/>
</dbReference>
<dbReference type="InterPro" id="IPR051606">
    <property type="entry name" value="Polyketide_Oxido-like"/>
</dbReference>
<dbReference type="RefSeq" id="WP_344309865.1">
    <property type="nucleotide sequence ID" value="NZ_BAAANY010000008.1"/>
</dbReference>
<evidence type="ECO:0000313" key="2">
    <source>
        <dbReference type="EMBL" id="GAA1674158.1"/>
    </source>
</evidence>
<keyword evidence="3" id="KW-1185">Reference proteome</keyword>
<dbReference type="Pfam" id="PF13460">
    <property type="entry name" value="NAD_binding_10"/>
    <property type="match status" value="1"/>
</dbReference>
<organism evidence="2 3">
    <name type="scientific">Fodinicola feengrottensis</name>
    <dbReference type="NCBI Taxonomy" id="435914"/>
    <lineage>
        <taxon>Bacteria</taxon>
        <taxon>Bacillati</taxon>
        <taxon>Actinomycetota</taxon>
        <taxon>Actinomycetes</taxon>
        <taxon>Mycobacteriales</taxon>
        <taxon>Fodinicola</taxon>
    </lineage>
</organism>
<protein>
    <submittedName>
        <fullName evidence="2">SDR family oxidoreductase</fullName>
    </submittedName>
</protein>
<dbReference type="InterPro" id="IPR016040">
    <property type="entry name" value="NAD(P)-bd_dom"/>
</dbReference>
<dbReference type="PANTHER" id="PTHR43355">
    <property type="entry name" value="FLAVIN REDUCTASE (NADPH)"/>
    <property type="match status" value="1"/>
</dbReference>